<dbReference type="AlphaFoldDB" id="A0A3M8CUB9"/>
<dbReference type="EMBL" id="RHHU01000020">
    <property type="protein sequence ID" value="RNB79396.1"/>
    <property type="molecule type" value="Genomic_DNA"/>
</dbReference>
<dbReference type="InterPro" id="IPR007607">
    <property type="entry name" value="BacA/B"/>
</dbReference>
<organism evidence="1 2">
    <name type="scientific">Brevibacillus nitrificans</name>
    <dbReference type="NCBI Taxonomy" id="651560"/>
    <lineage>
        <taxon>Bacteria</taxon>
        <taxon>Bacillati</taxon>
        <taxon>Bacillota</taxon>
        <taxon>Bacilli</taxon>
        <taxon>Bacillales</taxon>
        <taxon>Paenibacillaceae</taxon>
        <taxon>Brevibacillus</taxon>
    </lineage>
</organism>
<evidence type="ECO:0000313" key="1">
    <source>
        <dbReference type="EMBL" id="RNB79396.1"/>
    </source>
</evidence>
<dbReference type="Proteomes" id="UP000269573">
    <property type="component" value="Unassembled WGS sequence"/>
</dbReference>
<gene>
    <name evidence="1" type="ORF">EDM59_27270</name>
</gene>
<proteinExistence type="predicted"/>
<reference evidence="1 2" key="1">
    <citation type="submission" date="2018-10" db="EMBL/GenBank/DDBJ databases">
        <title>Phylogenomics of Brevibacillus.</title>
        <authorList>
            <person name="Dunlap C."/>
        </authorList>
    </citation>
    <scope>NUCLEOTIDE SEQUENCE [LARGE SCALE GENOMIC DNA]</scope>
    <source>
        <strain evidence="1 2">JCM 15774</strain>
    </source>
</reference>
<dbReference type="Pfam" id="PF04519">
    <property type="entry name" value="Bactofilin"/>
    <property type="match status" value="1"/>
</dbReference>
<sequence length="244" mass="26274">MMNQDNRPDLVIHGTVNAAGGVYGEVVVHGFGKIKGNVECLDLHCAGHVNVEGDVHASRGKIEGNANIRGAAHFENMEVYGQLDVNGDMTFTQLRVDGSVKVHGSVSGEEILLNGFLKATGDCEAEVFKAKGAFTIGGLLNAGHVSIHLHGSSEAREIGGEHIEVRKAGISTLNKLMKPFFNNTLSVDTVEGDEIYLEYTRAKIVRGTNIEIGPGCEIDLVEYSGEFRQDSSSRVKEHTKRGEA</sequence>
<comment type="caution">
    <text evidence="1">The sequence shown here is derived from an EMBL/GenBank/DDBJ whole genome shotgun (WGS) entry which is preliminary data.</text>
</comment>
<name>A0A3M8CUB9_9BACL</name>
<dbReference type="RefSeq" id="WP_122926514.1">
    <property type="nucleotide sequence ID" value="NZ_RHHU01000020.1"/>
</dbReference>
<keyword evidence="2" id="KW-1185">Reference proteome</keyword>
<accession>A0A3M8CUB9</accession>
<protein>
    <submittedName>
        <fullName evidence="1">Polymer-forming cytoskeletal protein</fullName>
    </submittedName>
</protein>
<evidence type="ECO:0000313" key="2">
    <source>
        <dbReference type="Proteomes" id="UP000269573"/>
    </source>
</evidence>